<feature type="compositionally biased region" description="Low complexity" evidence="8">
    <location>
        <begin position="727"/>
        <end position="736"/>
    </location>
</feature>
<comment type="catalytic activity">
    <reaction evidence="1">
        <text>Thiol-dependent hydrolysis of ester, thioester, amide, peptide and isopeptide bonds formed by the C-terminal Gly of ubiquitin (a 76-residue protein attached to proteins as an intracellular targeting signal).</text>
        <dbReference type="EC" id="3.4.19.12"/>
    </reaction>
</comment>
<dbReference type="InterPro" id="IPR050185">
    <property type="entry name" value="Ub_carboxyl-term_hydrolase"/>
</dbReference>
<dbReference type="STRING" id="1684307.A0A316U588"/>
<reference evidence="10 11" key="1">
    <citation type="journal article" date="2018" name="Mol. Biol. Evol.">
        <title>Broad Genomic Sampling Reveals a Smut Pathogenic Ancestry of the Fungal Clade Ustilaginomycotina.</title>
        <authorList>
            <person name="Kijpornyongpan T."/>
            <person name="Mondo S.J."/>
            <person name="Barry K."/>
            <person name="Sandor L."/>
            <person name="Lee J."/>
            <person name="Lipzen A."/>
            <person name="Pangilinan J."/>
            <person name="LaButti K."/>
            <person name="Hainaut M."/>
            <person name="Henrissat B."/>
            <person name="Grigoriev I.V."/>
            <person name="Spatafora J.W."/>
            <person name="Aime M.C."/>
        </authorList>
    </citation>
    <scope>NUCLEOTIDE SEQUENCE [LARGE SCALE GENOMIC DNA]</scope>
    <source>
        <strain evidence="10 11">MCA 4718</strain>
    </source>
</reference>
<feature type="region of interest" description="Disordered" evidence="8">
    <location>
        <begin position="327"/>
        <end position="446"/>
    </location>
</feature>
<evidence type="ECO:0000256" key="3">
    <source>
        <dbReference type="ARBA" id="ARBA00012759"/>
    </source>
</evidence>
<feature type="domain" description="USP" evidence="9">
    <location>
        <begin position="867"/>
        <end position="1233"/>
    </location>
</feature>
<dbReference type="InterPro" id="IPR001394">
    <property type="entry name" value="Peptidase_C19_UCH"/>
</dbReference>
<feature type="compositionally biased region" description="Polar residues" evidence="8">
    <location>
        <begin position="800"/>
        <end position="831"/>
    </location>
</feature>
<evidence type="ECO:0000256" key="2">
    <source>
        <dbReference type="ARBA" id="ARBA00009085"/>
    </source>
</evidence>
<dbReference type="AlphaFoldDB" id="A0A316U588"/>
<dbReference type="Gene3D" id="1.20.58.80">
    <property type="entry name" value="Phosphotransferase system, lactose/cellobiose-type IIA subunit"/>
    <property type="match status" value="1"/>
</dbReference>
<comment type="similarity">
    <text evidence="2">Belongs to the peptidase C19 family.</text>
</comment>
<dbReference type="EC" id="3.4.19.12" evidence="3"/>
<dbReference type="InterPro" id="IPR038765">
    <property type="entry name" value="Papain-like_cys_pep_sf"/>
</dbReference>
<evidence type="ECO:0000256" key="7">
    <source>
        <dbReference type="ARBA" id="ARBA00022807"/>
    </source>
</evidence>
<dbReference type="PANTHER" id="PTHR21646">
    <property type="entry name" value="UBIQUITIN CARBOXYL-TERMINAL HYDROLASE"/>
    <property type="match status" value="1"/>
</dbReference>
<keyword evidence="4" id="KW-0645">Protease</keyword>
<evidence type="ECO:0000256" key="5">
    <source>
        <dbReference type="ARBA" id="ARBA00022786"/>
    </source>
</evidence>
<dbReference type="PROSITE" id="PS00973">
    <property type="entry name" value="USP_2"/>
    <property type="match status" value="1"/>
</dbReference>
<evidence type="ECO:0000256" key="1">
    <source>
        <dbReference type="ARBA" id="ARBA00000707"/>
    </source>
</evidence>
<feature type="compositionally biased region" description="Low complexity" evidence="8">
    <location>
        <begin position="648"/>
        <end position="658"/>
    </location>
</feature>
<evidence type="ECO:0000256" key="8">
    <source>
        <dbReference type="SAM" id="MobiDB-lite"/>
    </source>
</evidence>
<dbReference type="InterPro" id="IPR036873">
    <property type="entry name" value="Rhodanese-like_dom_sf"/>
</dbReference>
<feature type="compositionally biased region" description="Acidic residues" evidence="8">
    <location>
        <begin position="349"/>
        <end position="358"/>
    </location>
</feature>
<sequence length="1234" mass="131866">MPPSTAANGGQSPLPPSAPSPRAKTTTAPSSSSSALPASSGSSVLSPNHPINLRRQARASLDPSFSVRSYLGAAAALLEKAEGSDRQGHLESAFVNYIKAANVAAFISKHPEWPQIVASRNQTYYRYQDLMQRLTDVISRATRIEDTLKQREEMNASLQARQRASSSTSLASASSAQLSPSTSTTLNRGALSAPPPPAEPGPAKQLRTDGAGDAGGAASVLMNSTIRLPVAQRDSAGTGSGSGSQTPILNAGGLSGDADHVSSLTDRLAALRSGGMGGVSMDKRFSEPGSPARSTITSGEDIGSSTAPLSNVAHFKHTYPTLDEFDQVIPHPDRLPPVPTTNPQAQSADQDDLEDDEGGAFPMAPSHAPGARRPLPNPPALPTELSLGRDVPRPFDYSAAPSSSTPPSLPSPSSKPKAPAPRQGALLSASRAPGRPKSAETAGPKAAIPRGNHIKVEELWSLLNPGFERVQASNGASPHENGATGETRMVRKRGADILLLDLRSREEFQAGRVGIGSVAEAVCLEGGVILRRGMTSAELEDKLLLAPSVEQNAFANRNAFDAVVVYDRSTRSLGLPNASGYNPAVHGWPTYDEALRAWENLDIVVKAIYEQEFTKTLKNAPLLLVGGWESWRHKVEDRTALAGGPSHGANTNGRAARGGPPPVASLRRQSVQEEDELLKKQRRQGFVAQEQSGRESPTLTYRVGAGGFSAGAQYAGLSVPAKAYQGPMTPGGSAPPAGAPSFPPSAGARDGFFPSQPSIPYGSAMPSSAPSMPGRSMSGGFDYPQLKSAPQPPPAAVPSNGISTRSMTSHAHTQSMSSPASAAARGQTSPEVSRRPPNIPNTALASAGSRTNIRMLPAFDDLRIGLTGLKNVGNSCYQNATLQCLSATIPLAKFMLDGSYKKAINTVNPLGTQGALAEAFAHLLKVMWSEQYTFVSPVTFREAISRFASTFRGYDQHDSQEFLAFLLDGLHEDLNYVVHKPPPVDMTAEREEELETLPQQVASVKEWTIYRQRNDSLIVDWFQGQFRNKMTCLTCGKTSTTYNAFMYLSLPIPSGRGVTKATLFQCLDAFVKEEVMDKADAWFCPACKKPRKATKRLSISRLPMILLIHLKRFSFKGPFTDKIETQVTFPIQGLDLTNYVPAPLSPALAKSYATSQGVPTSRSQVPPFVYDLYSVTHHFGSLNTGHYTASIKSAGQWWYCDDSRTVGPSGSAVSEGERRIMSNSPYVLWFRRRP</sequence>
<dbReference type="OrthoDB" id="292964at2759"/>
<dbReference type="RefSeq" id="XP_025347158.1">
    <property type="nucleotide sequence ID" value="XM_025492739.1"/>
</dbReference>
<dbReference type="SUPFAM" id="SSF140856">
    <property type="entry name" value="USP8 N-terminal domain-like"/>
    <property type="match status" value="1"/>
</dbReference>
<dbReference type="PROSITE" id="PS50235">
    <property type="entry name" value="USP_3"/>
    <property type="match status" value="1"/>
</dbReference>
<feature type="region of interest" description="Disordered" evidence="8">
    <location>
        <begin position="155"/>
        <end position="217"/>
    </location>
</feature>
<dbReference type="SMART" id="SM00450">
    <property type="entry name" value="RHOD"/>
    <property type="match status" value="1"/>
</dbReference>
<feature type="region of interest" description="Disordered" evidence="8">
    <location>
        <begin position="279"/>
        <end position="305"/>
    </location>
</feature>
<dbReference type="SUPFAM" id="SSF54001">
    <property type="entry name" value="Cysteine proteinases"/>
    <property type="match status" value="1"/>
</dbReference>
<dbReference type="Pfam" id="PF08969">
    <property type="entry name" value="USP8_dimer"/>
    <property type="match status" value="1"/>
</dbReference>
<dbReference type="PANTHER" id="PTHR21646:SF95">
    <property type="entry name" value="UBIQUITIN CARBOXYL-TERMINAL HYDROLASE 4-RELATED"/>
    <property type="match status" value="1"/>
</dbReference>
<feature type="compositionally biased region" description="Low complexity" evidence="8">
    <location>
        <begin position="398"/>
        <end position="421"/>
    </location>
</feature>
<dbReference type="InterPro" id="IPR028889">
    <property type="entry name" value="USP"/>
</dbReference>
<evidence type="ECO:0000256" key="4">
    <source>
        <dbReference type="ARBA" id="ARBA00022670"/>
    </source>
</evidence>
<feature type="compositionally biased region" description="Polar residues" evidence="8">
    <location>
        <begin position="689"/>
        <end position="699"/>
    </location>
</feature>
<dbReference type="InterPro" id="IPR018200">
    <property type="entry name" value="USP_CS"/>
</dbReference>
<keyword evidence="6" id="KW-0378">Hydrolase</keyword>
<dbReference type="GO" id="GO:0006508">
    <property type="term" value="P:proteolysis"/>
    <property type="evidence" value="ECO:0007669"/>
    <property type="project" value="UniProtKB-KW"/>
</dbReference>
<gene>
    <name evidence="10" type="ORF">BCV69DRAFT_283522</name>
</gene>
<feature type="compositionally biased region" description="Polar residues" evidence="8">
    <location>
        <begin position="1"/>
        <end position="11"/>
    </location>
</feature>
<dbReference type="SUPFAM" id="SSF52821">
    <property type="entry name" value="Rhodanese/Cell cycle control phosphatase"/>
    <property type="match status" value="1"/>
</dbReference>
<evidence type="ECO:0000313" key="10">
    <source>
        <dbReference type="EMBL" id="PWN19998.1"/>
    </source>
</evidence>
<evidence type="ECO:0000313" key="11">
    <source>
        <dbReference type="Proteomes" id="UP000245942"/>
    </source>
</evidence>
<dbReference type="Gene3D" id="3.40.250.10">
    <property type="entry name" value="Rhodanese-like domain"/>
    <property type="match status" value="1"/>
</dbReference>
<keyword evidence="7" id="KW-0788">Thiol protease</keyword>
<evidence type="ECO:0000259" key="9">
    <source>
        <dbReference type="PROSITE" id="PS50235"/>
    </source>
</evidence>
<dbReference type="GO" id="GO:0004843">
    <property type="term" value="F:cysteine-type deubiquitinase activity"/>
    <property type="evidence" value="ECO:0007669"/>
    <property type="project" value="UniProtKB-EC"/>
</dbReference>
<keyword evidence="5" id="KW-0833">Ubl conjugation pathway</keyword>
<organism evidence="10 11">
    <name type="scientific">Pseudomicrostroma glucosiphilum</name>
    <dbReference type="NCBI Taxonomy" id="1684307"/>
    <lineage>
        <taxon>Eukaryota</taxon>
        <taxon>Fungi</taxon>
        <taxon>Dikarya</taxon>
        <taxon>Basidiomycota</taxon>
        <taxon>Ustilaginomycotina</taxon>
        <taxon>Exobasidiomycetes</taxon>
        <taxon>Microstromatales</taxon>
        <taxon>Microstromatales incertae sedis</taxon>
        <taxon>Pseudomicrostroma</taxon>
    </lineage>
</organism>
<dbReference type="InterPro" id="IPR001763">
    <property type="entry name" value="Rhodanese-like_dom"/>
</dbReference>
<evidence type="ECO:0000256" key="6">
    <source>
        <dbReference type="ARBA" id="ARBA00022801"/>
    </source>
</evidence>
<feature type="region of interest" description="Disordered" evidence="8">
    <location>
        <begin position="1"/>
        <end position="49"/>
    </location>
</feature>
<dbReference type="InterPro" id="IPR015063">
    <property type="entry name" value="USP8_dimer"/>
</dbReference>
<feature type="compositionally biased region" description="Low complexity" evidence="8">
    <location>
        <begin position="762"/>
        <end position="780"/>
    </location>
</feature>
<protein>
    <recommendedName>
        <fullName evidence="3">ubiquitinyl hydrolase 1</fullName>
        <ecNumber evidence="3">3.4.19.12</ecNumber>
    </recommendedName>
</protein>
<dbReference type="Pfam" id="PF00443">
    <property type="entry name" value="UCH"/>
    <property type="match status" value="1"/>
</dbReference>
<feature type="region of interest" description="Disordered" evidence="8">
    <location>
        <begin position="233"/>
        <end position="254"/>
    </location>
</feature>
<feature type="region of interest" description="Disordered" evidence="8">
    <location>
        <begin position="727"/>
        <end position="846"/>
    </location>
</feature>
<dbReference type="EMBL" id="KZ819329">
    <property type="protein sequence ID" value="PWN19998.1"/>
    <property type="molecule type" value="Genomic_DNA"/>
</dbReference>
<dbReference type="Gene3D" id="3.90.70.10">
    <property type="entry name" value="Cysteine proteinases"/>
    <property type="match status" value="1"/>
</dbReference>
<dbReference type="CDD" id="cd02674">
    <property type="entry name" value="Peptidase_C19R"/>
    <property type="match status" value="1"/>
</dbReference>
<keyword evidence="11" id="KW-1185">Reference proteome</keyword>
<dbReference type="Proteomes" id="UP000245942">
    <property type="component" value="Unassembled WGS sequence"/>
</dbReference>
<feature type="region of interest" description="Disordered" evidence="8">
    <location>
        <begin position="640"/>
        <end position="699"/>
    </location>
</feature>
<proteinExistence type="inferred from homology"/>
<dbReference type="GO" id="GO:0016579">
    <property type="term" value="P:protein deubiquitination"/>
    <property type="evidence" value="ECO:0007669"/>
    <property type="project" value="InterPro"/>
</dbReference>
<accession>A0A316U588</accession>
<feature type="compositionally biased region" description="Polar residues" evidence="8">
    <location>
        <begin position="292"/>
        <end position="305"/>
    </location>
</feature>
<feature type="compositionally biased region" description="Low complexity" evidence="8">
    <location>
        <begin position="20"/>
        <end position="47"/>
    </location>
</feature>
<feature type="compositionally biased region" description="Low complexity" evidence="8">
    <location>
        <begin position="156"/>
        <end position="186"/>
    </location>
</feature>
<dbReference type="GeneID" id="37014473"/>
<name>A0A316U588_9BASI</name>